<dbReference type="InterPro" id="IPR011990">
    <property type="entry name" value="TPR-like_helical_dom_sf"/>
</dbReference>
<protein>
    <recommendedName>
        <fullName evidence="4">Tetratricopeptide repeat-containing protein</fullName>
    </recommendedName>
</protein>
<dbReference type="Gene3D" id="1.25.40.10">
    <property type="entry name" value="Tetratricopeptide repeat domain"/>
    <property type="match status" value="1"/>
</dbReference>
<keyword evidence="3" id="KW-1185">Reference proteome</keyword>
<evidence type="ECO:0008006" key="4">
    <source>
        <dbReference type="Google" id="ProtNLM"/>
    </source>
</evidence>
<name>A0A8G2BZY2_DESNO</name>
<dbReference type="AlphaFoldDB" id="A0A8G2BZY2"/>
<dbReference type="EMBL" id="FOTO01000001">
    <property type="protein sequence ID" value="SFL29251.1"/>
    <property type="molecule type" value="Genomic_DNA"/>
</dbReference>
<evidence type="ECO:0000313" key="3">
    <source>
        <dbReference type="Proteomes" id="UP000199581"/>
    </source>
</evidence>
<comment type="caution">
    <text evidence="2">The sequence shown here is derived from an EMBL/GenBank/DDBJ whole genome shotgun (WGS) entry which is preliminary data.</text>
</comment>
<proteinExistence type="predicted"/>
<dbReference type="OrthoDB" id="5517422at2"/>
<dbReference type="SUPFAM" id="SSF48452">
    <property type="entry name" value="TPR-like"/>
    <property type="match status" value="1"/>
</dbReference>
<accession>A0A8G2BZY2</accession>
<evidence type="ECO:0000256" key="1">
    <source>
        <dbReference type="SAM" id="MobiDB-lite"/>
    </source>
</evidence>
<reference evidence="2 3" key="1">
    <citation type="submission" date="2016-10" db="EMBL/GenBank/DDBJ databases">
        <authorList>
            <person name="Varghese N."/>
            <person name="Submissions S."/>
        </authorList>
    </citation>
    <scope>NUCLEOTIDE SEQUENCE [LARGE SCALE GENOMIC DNA]</scope>
    <source>
        <strain evidence="2 3">DSM 1741</strain>
    </source>
</reference>
<evidence type="ECO:0000313" key="2">
    <source>
        <dbReference type="EMBL" id="SFL29251.1"/>
    </source>
</evidence>
<organism evidence="2 3">
    <name type="scientific">Desulfomicrobium norvegicum (strain DSM 1741 / NCIMB 8310)</name>
    <name type="common">Desulfovibrio baculatus (strain Norway 4)</name>
    <name type="synonym">Desulfovibrio desulfuricans (strain Norway 4)</name>
    <dbReference type="NCBI Taxonomy" id="52561"/>
    <lineage>
        <taxon>Bacteria</taxon>
        <taxon>Pseudomonadati</taxon>
        <taxon>Thermodesulfobacteriota</taxon>
        <taxon>Desulfovibrionia</taxon>
        <taxon>Desulfovibrionales</taxon>
        <taxon>Desulfomicrobiaceae</taxon>
        <taxon>Desulfomicrobium</taxon>
    </lineage>
</organism>
<dbReference type="Proteomes" id="UP000199581">
    <property type="component" value="Unassembled WGS sequence"/>
</dbReference>
<dbReference type="RefSeq" id="WP_092188745.1">
    <property type="nucleotide sequence ID" value="NZ_FOTO01000001.1"/>
</dbReference>
<gene>
    <name evidence="2" type="ORF">SAMN05421830_101406</name>
</gene>
<feature type="region of interest" description="Disordered" evidence="1">
    <location>
        <begin position="124"/>
        <end position="146"/>
    </location>
</feature>
<sequence length="146" mass="15887">MNLQRQHRETLLILGYMYLRMGELERAGRLFAALIAASGERTGSSGTPALDFLDRLAHASMAMVDLERDDPGAALDNLHKAMDGRVLSSREAALHLLRARALWRQDRREEARQAVDAFIGLGGRLDGGQSDGEAKSALSAKSGTRA</sequence>